<keyword evidence="6" id="KW-0472">Membrane</keyword>
<dbReference type="InterPro" id="IPR011990">
    <property type="entry name" value="TPR-like_helical_dom_sf"/>
</dbReference>
<feature type="domain" description="Histidine kinase" evidence="7">
    <location>
        <begin position="494"/>
        <end position="579"/>
    </location>
</feature>
<reference evidence="11" key="1">
    <citation type="submission" date="2016-03" db="EMBL/GenBank/DDBJ databases">
        <title>Draft genome sequence of Paenibacillus glacialis DSM 22343.</title>
        <authorList>
            <person name="Shin S.-K."/>
            <person name="Yi H."/>
        </authorList>
    </citation>
    <scope>NUCLEOTIDE SEQUENCE [LARGE SCALE GENOMIC DNA]</scope>
    <source>
        <strain evidence="11">NBRC 105008</strain>
    </source>
</reference>
<dbReference type="SUPFAM" id="SSF55874">
    <property type="entry name" value="ATPase domain of HSP90 chaperone/DNA topoisomerase II/histidine kinase"/>
    <property type="match status" value="1"/>
</dbReference>
<evidence type="ECO:0000313" key="9">
    <source>
        <dbReference type="EMBL" id="OCB73085.1"/>
    </source>
</evidence>
<comment type="catalytic activity">
    <reaction evidence="1">
        <text>ATP + protein L-histidine = ADP + protein N-phospho-L-histidine.</text>
        <dbReference type="EC" id="2.7.13.3"/>
    </reaction>
</comment>
<evidence type="ECO:0000313" key="10">
    <source>
        <dbReference type="EMBL" id="SDK08983.1"/>
    </source>
</evidence>
<evidence type="ECO:0000313" key="11">
    <source>
        <dbReference type="Proteomes" id="UP000093226"/>
    </source>
</evidence>
<comment type="caution">
    <text evidence="9">The sequence shown here is derived from an EMBL/GenBank/DDBJ whole genome shotgun (WGS) entry which is preliminary data.</text>
</comment>
<dbReference type="SUPFAM" id="SSF48452">
    <property type="entry name" value="TPR-like"/>
    <property type="match status" value="1"/>
</dbReference>
<dbReference type="EC" id="2.7.13.3" evidence="2"/>
<evidence type="ECO:0000313" key="13">
    <source>
        <dbReference type="Proteomes" id="UP000321579"/>
    </source>
</evidence>
<dbReference type="EMBL" id="BJVF01000011">
    <property type="protein sequence ID" value="GEL12377.1"/>
    <property type="molecule type" value="Genomic_DNA"/>
</dbReference>
<name>A0A1B9DTS0_9FLAO</name>
<keyword evidence="6" id="KW-1133">Transmembrane helix</keyword>
<dbReference type="InterPro" id="IPR005467">
    <property type="entry name" value="His_kinase_dom"/>
</dbReference>
<dbReference type="OrthoDB" id="943406at2"/>
<dbReference type="GO" id="GO:0000160">
    <property type="term" value="P:phosphorelay signal transduction system"/>
    <property type="evidence" value="ECO:0007669"/>
    <property type="project" value="UniProtKB-KW"/>
</dbReference>
<evidence type="ECO:0000259" key="7">
    <source>
        <dbReference type="PROSITE" id="PS50109"/>
    </source>
</evidence>
<evidence type="ECO:0000313" key="12">
    <source>
        <dbReference type="Proteomes" id="UP000182367"/>
    </source>
</evidence>
<keyword evidence="12" id="KW-1185">Reference proteome</keyword>
<dbReference type="EMBL" id="FNEO01000011">
    <property type="protein sequence ID" value="SDK08983.1"/>
    <property type="molecule type" value="Genomic_DNA"/>
</dbReference>
<dbReference type="Proteomes" id="UP000182367">
    <property type="component" value="Unassembled WGS sequence"/>
</dbReference>
<dbReference type="Pfam" id="PF02518">
    <property type="entry name" value="HATPase_c"/>
    <property type="match status" value="1"/>
</dbReference>
<evidence type="ECO:0000256" key="5">
    <source>
        <dbReference type="ARBA" id="ARBA00023012"/>
    </source>
</evidence>
<dbReference type="Proteomes" id="UP000093226">
    <property type="component" value="Unassembled WGS sequence"/>
</dbReference>
<dbReference type="PANTHER" id="PTHR24421:SF10">
    <property type="entry name" value="NITRATE_NITRITE SENSOR PROTEIN NARQ"/>
    <property type="match status" value="1"/>
</dbReference>
<reference evidence="8 13" key="4">
    <citation type="submission" date="2019-07" db="EMBL/GenBank/DDBJ databases">
        <title>Whole genome shotgun sequence of Flavobacterium glycines NBRC 105008.</title>
        <authorList>
            <person name="Hosoyama A."/>
            <person name="Uohara A."/>
            <person name="Ohji S."/>
            <person name="Ichikawa N."/>
        </authorList>
    </citation>
    <scope>NUCLEOTIDE SEQUENCE [LARGE SCALE GENOMIC DNA]</scope>
    <source>
        <strain evidence="8 13">NBRC 105008</strain>
    </source>
</reference>
<dbReference type="EMBL" id="LVEO01000006">
    <property type="protein sequence ID" value="OCB73085.1"/>
    <property type="molecule type" value="Genomic_DNA"/>
</dbReference>
<gene>
    <name evidence="9" type="ORF">FBGL_03335</name>
    <name evidence="8" type="ORF">FGL01_31160</name>
    <name evidence="10" type="ORF">SAMN05192550_3319</name>
</gene>
<reference evidence="9" key="2">
    <citation type="submission" date="2016-03" db="EMBL/GenBank/DDBJ databases">
        <authorList>
            <person name="Ploux O."/>
        </authorList>
    </citation>
    <scope>NUCLEOTIDE SEQUENCE</scope>
    <source>
        <strain evidence="9">NBRC 105008</strain>
    </source>
</reference>
<keyword evidence="3" id="KW-0808">Transferase</keyword>
<reference evidence="10 12" key="3">
    <citation type="submission" date="2016-10" db="EMBL/GenBank/DDBJ databases">
        <authorList>
            <person name="Varghese N."/>
            <person name="Submissions S."/>
        </authorList>
    </citation>
    <scope>NUCLEOTIDE SEQUENCE [LARGE SCALE GENOMIC DNA]</scope>
    <source>
        <strain evidence="10 12">Gm-149</strain>
    </source>
</reference>
<evidence type="ECO:0000256" key="1">
    <source>
        <dbReference type="ARBA" id="ARBA00000085"/>
    </source>
</evidence>
<proteinExistence type="predicted"/>
<dbReference type="PROSITE" id="PS50109">
    <property type="entry name" value="HIS_KIN"/>
    <property type="match status" value="1"/>
</dbReference>
<evidence type="ECO:0000313" key="8">
    <source>
        <dbReference type="EMBL" id="GEL12377.1"/>
    </source>
</evidence>
<evidence type="ECO:0000256" key="2">
    <source>
        <dbReference type="ARBA" id="ARBA00012438"/>
    </source>
</evidence>
<dbReference type="STRING" id="551990.SAMN05192550_3319"/>
<dbReference type="RefSeq" id="WP_083189190.1">
    <property type="nucleotide sequence ID" value="NZ_BJVF01000011.1"/>
</dbReference>
<dbReference type="PANTHER" id="PTHR24421">
    <property type="entry name" value="NITRATE/NITRITE SENSOR PROTEIN NARX-RELATED"/>
    <property type="match status" value="1"/>
</dbReference>
<evidence type="ECO:0000256" key="4">
    <source>
        <dbReference type="ARBA" id="ARBA00022777"/>
    </source>
</evidence>
<accession>A0A1B9DTS0</accession>
<dbReference type="InterPro" id="IPR036890">
    <property type="entry name" value="HATPase_C_sf"/>
</dbReference>
<protein>
    <recommendedName>
        <fullName evidence="2">histidine kinase</fullName>
        <ecNumber evidence="2">2.7.13.3</ecNumber>
    </recommendedName>
</protein>
<keyword evidence="5" id="KW-0902">Two-component regulatory system</keyword>
<dbReference type="InterPro" id="IPR003594">
    <property type="entry name" value="HATPase_dom"/>
</dbReference>
<keyword evidence="6" id="KW-0812">Transmembrane</keyword>
<dbReference type="GO" id="GO:0004673">
    <property type="term" value="F:protein histidine kinase activity"/>
    <property type="evidence" value="ECO:0007669"/>
    <property type="project" value="UniProtKB-EC"/>
</dbReference>
<sequence>MNFQKLFPKIVISTFLFLTFLIHSCEKKKETTITNQSFFKKQQVDKYFKLANRYYDDSKYDSAFYYANKIRLDITPEKELKKYTTNMFILVACQQLQGDYAGAEYSIVETLNKLDKLESDRYRYKFNSMLAGNYAYLKEYDNALYYYLIASKYSINNRYDAMNKLNIGHIYKEKKEYKKALQILIPLLNNKETKKNKYYTSGILNDIGYCYMKLGKPYALNYLKKSLELNSNLDSTADNDYDLTANYYNLYEYYIDSNPKKALNYINLLYQKATEYNNPDDRLIALGLFIKHSKGDQLKKYSLNYVHLNDSITEVRQKAKNYFAKLKYDSKKEKEENLKLKEEKQLQQELERNKNIFITFIIIILILVTTFIYYYLVEKSKKEKIQTAYNTEIRIAKKLHDELANEIYQTMNFAETQDLSSPHISEKLLENLDSIYATTRNISRENNLIETGSLYKNNLKEMISSFNSKRANILINGLEEIDWKNIGKLKKITLYRVIQELMVNMKKHSKSSLVLISFKKQENNLLLNYYDNGIGINFELTNRKGGLQNIESRIAAINGTITFDSNQNKGVKININIPV</sequence>
<keyword evidence="4" id="KW-0418">Kinase</keyword>
<feature type="transmembrane region" description="Helical" evidence="6">
    <location>
        <begin position="356"/>
        <end position="376"/>
    </location>
</feature>
<evidence type="ECO:0000256" key="6">
    <source>
        <dbReference type="SAM" id="Phobius"/>
    </source>
</evidence>
<evidence type="ECO:0000256" key="3">
    <source>
        <dbReference type="ARBA" id="ARBA00022679"/>
    </source>
</evidence>
<dbReference type="Proteomes" id="UP000321579">
    <property type="component" value="Unassembled WGS sequence"/>
</dbReference>
<dbReference type="Gene3D" id="3.30.565.10">
    <property type="entry name" value="Histidine kinase-like ATPase, C-terminal domain"/>
    <property type="match status" value="1"/>
</dbReference>
<dbReference type="Gene3D" id="1.25.40.10">
    <property type="entry name" value="Tetratricopeptide repeat domain"/>
    <property type="match status" value="1"/>
</dbReference>
<dbReference type="InterPro" id="IPR050482">
    <property type="entry name" value="Sensor_HK_TwoCompSys"/>
</dbReference>
<organism evidence="9 11">
    <name type="scientific">Flavobacterium glycines</name>
    <dbReference type="NCBI Taxonomy" id="551990"/>
    <lineage>
        <taxon>Bacteria</taxon>
        <taxon>Pseudomonadati</taxon>
        <taxon>Bacteroidota</taxon>
        <taxon>Flavobacteriia</taxon>
        <taxon>Flavobacteriales</taxon>
        <taxon>Flavobacteriaceae</taxon>
        <taxon>Flavobacterium</taxon>
    </lineage>
</organism>
<dbReference type="AlphaFoldDB" id="A0A1B9DTS0"/>